<dbReference type="SMART" id="SM01217">
    <property type="entry name" value="Fn3_like"/>
    <property type="match status" value="1"/>
</dbReference>
<evidence type="ECO:0000259" key="4">
    <source>
        <dbReference type="PROSITE" id="PS51820"/>
    </source>
</evidence>
<dbReference type="GO" id="GO:0016787">
    <property type="term" value="F:hydrolase activity"/>
    <property type="evidence" value="ECO:0007669"/>
    <property type="project" value="UniProtKB-KW"/>
</dbReference>
<dbReference type="SUPFAM" id="SSF51445">
    <property type="entry name" value="(Trans)glycosidases"/>
    <property type="match status" value="1"/>
</dbReference>
<keyword evidence="6" id="KW-1185">Reference proteome</keyword>
<accession>A0ABS5JXR8</accession>
<gene>
    <name evidence="5" type="ORF">KEM10_15585</name>
</gene>
<comment type="similarity">
    <text evidence="1">Belongs to the glycosyl hydrolase 3 family.</text>
</comment>
<dbReference type="Pfam" id="PF14310">
    <property type="entry name" value="Fn3-like"/>
    <property type="match status" value="1"/>
</dbReference>
<organism evidence="5 6">
    <name type="scientific">Carboxylicivirga linearis</name>
    <dbReference type="NCBI Taxonomy" id="1628157"/>
    <lineage>
        <taxon>Bacteria</taxon>
        <taxon>Pseudomonadati</taxon>
        <taxon>Bacteroidota</taxon>
        <taxon>Bacteroidia</taxon>
        <taxon>Marinilabiliales</taxon>
        <taxon>Marinilabiliaceae</taxon>
        <taxon>Carboxylicivirga</taxon>
    </lineage>
</organism>
<reference evidence="5 6" key="1">
    <citation type="journal article" date="2015" name="Int. J. Syst. Evol. Microbiol.">
        <title>Carboxylicivirga linearis sp. nov., isolated from a sea cucumber culture pond.</title>
        <authorList>
            <person name="Wang F.Q."/>
            <person name="Zhou Y.X."/>
            <person name="Lin X.Z."/>
            <person name="Chen G.J."/>
            <person name="Du Z.J."/>
        </authorList>
    </citation>
    <scope>NUCLEOTIDE SEQUENCE [LARGE SCALE GENOMIC DNA]</scope>
    <source>
        <strain evidence="5 6">FB218</strain>
    </source>
</reference>
<dbReference type="InterPro" id="IPR017853">
    <property type="entry name" value="GH"/>
</dbReference>
<dbReference type="InterPro" id="IPR044993">
    <property type="entry name" value="BXL"/>
</dbReference>
<sequence>MRLKIVLFIISLMSLLYWGCNTSKSSENNLLSFEKRVDDLVAKMTLDEKVSQLRYDSPAISHLNIPEYNWWNECLHGVGRSGLATVFPQAIGMAAMWDDQMMFSIADAVSDEARGKYNKFHKEGKRGIYHGLTFWTPNINIFRDPRWGRGMETYGEDPYLSGELGVAYIKGLQGDDSTYFKLVATAKHFAVHSGPESNRHSFNVKPSQYDFLETYSSQFKMAVLEADVYSVMCAYNRLDDLPCCGNSQLSSLLRDDWGFDGYIVSDCWAVRDFYEQNAHEVVNTKAEAAAMSVKAGTDLNCGDSYPALVEAVEKGYVSESEIDVSVKRLLLARMKLGMFDADAKVPYASISSDVIDSEQHRLLALQAARKSMVLLKNDDHLLPFPKSLKKVAVIGPNAKHIEALLGNYNGYPSHPITPLEGIKEKLPNAKITYALGCKHAKELPYLEVIPGEFLYTDETLSKHGLKAEYYRDSTFVGDAVLSRIDEELNFKWWDKGPGEPVNGDDFSAVWTGYLVPDKTGEYTVGGQGFNFFSVQIDDEVVCERGGVHDPIRKYKQVYLEAGKKYKVRCSFKHKNSEYALARLLWEVPNDDLQKDAIDVASNADAIVLCMGLSPLLEGEEMKVEVEGFSGGDRVAIGLPKVQEELIKKIVALNRPTVLVLMNGSALAVNWEDKNISSILEAWYPGQAGGQAIADVLFGDYNPAGRLPLTFYKSLDQLPDFENYNMEGRTYRYFKGEPLYQFGHGLSYTTFEYSDLIVPSEVFAGEALTVSVDVANTGKYDGDEVVQLYVSHPDSDYKVAIRSLKAFKRIHLKAGEHQTVTLTLQPEDMAVLNDDYQYIIDGAPLKVSVGGCQPCEEAIIQQKTIESNVNIQLIDNEVLVLK</sequence>
<dbReference type="Pfam" id="PF07691">
    <property type="entry name" value="PA14"/>
    <property type="match status" value="1"/>
</dbReference>
<dbReference type="SMART" id="SM00758">
    <property type="entry name" value="PA14"/>
    <property type="match status" value="1"/>
</dbReference>
<feature type="domain" description="PA14" evidence="4">
    <location>
        <begin position="460"/>
        <end position="599"/>
    </location>
</feature>
<dbReference type="Pfam" id="PF00933">
    <property type="entry name" value="Glyco_hydro_3"/>
    <property type="match status" value="1"/>
</dbReference>
<evidence type="ECO:0000313" key="6">
    <source>
        <dbReference type="Proteomes" id="UP000708576"/>
    </source>
</evidence>
<dbReference type="Proteomes" id="UP000708576">
    <property type="component" value="Unassembled WGS sequence"/>
</dbReference>
<evidence type="ECO:0000256" key="3">
    <source>
        <dbReference type="ARBA" id="ARBA00022801"/>
    </source>
</evidence>
<dbReference type="SUPFAM" id="SSF52279">
    <property type="entry name" value="Beta-D-glucan exohydrolase, C-terminal domain"/>
    <property type="match status" value="1"/>
</dbReference>
<comment type="caution">
    <text evidence="5">The sequence shown here is derived from an EMBL/GenBank/DDBJ whole genome shotgun (WGS) entry which is preliminary data.</text>
</comment>
<dbReference type="InterPro" id="IPR036881">
    <property type="entry name" value="Glyco_hydro_3_C_sf"/>
</dbReference>
<dbReference type="PRINTS" id="PR00133">
    <property type="entry name" value="GLHYDRLASE3"/>
</dbReference>
<dbReference type="Gene3D" id="3.20.20.300">
    <property type="entry name" value="Glycoside hydrolase, family 3, N-terminal domain"/>
    <property type="match status" value="1"/>
</dbReference>
<name>A0ABS5JXR8_9BACT</name>
<dbReference type="PANTHER" id="PTHR42721:SF3">
    <property type="entry name" value="BETA-D-XYLOSIDASE 5-RELATED"/>
    <property type="match status" value="1"/>
</dbReference>
<dbReference type="PROSITE" id="PS51820">
    <property type="entry name" value="PA14"/>
    <property type="match status" value="1"/>
</dbReference>
<keyword evidence="3 5" id="KW-0378">Hydrolase</keyword>
<evidence type="ECO:0000256" key="2">
    <source>
        <dbReference type="ARBA" id="ARBA00022729"/>
    </source>
</evidence>
<evidence type="ECO:0000256" key="1">
    <source>
        <dbReference type="ARBA" id="ARBA00005336"/>
    </source>
</evidence>
<dbReference type="InterPro" id="IPR026891">
    <property type="entry name" value="Fn3-like"/>
</dbReference>
<dbReference type="InterPro" id="IPR036962">
    <property type="entry name" value="Glyco_hydro_3_N_sf"/>
</dbReference>
<dbReference type="EMBL" id="JAGUCO010000014">
    <property type="protein sequence ID" value="MBS2099715.1"/>
    <property type="molecule type" value="Genomic_DNA"/>
</dbReference>
<proteinExistence type="inferred from homology"/>
<keyword evidence="2" id="KW-0732">Signal</keyword>
<dbReference type="RefSeq" id="WP_212216958.1">
    <property type="nucleotide sequence ID" value="NZ_JAGUCO010000014.1"/>
</dbReference>
<dbReference type="InterPro" id="IPR001764">
    <property type="entry name" value="Glyco_hydro_3_N"/>
</dbReference>
<dbReference type="PANTHER" id="PTHR42721">
    <property type="entry name" value="SUGAR HYDROLASE-RELATED"/>
    <property type="match status" value="1"/>
</dbReference>
<evidence type="ECO:0000313" key="5">
    <source>
        <dbReference type="EMBL" id="MBS2099715.1"/>
    </source>
</evidence>
<dbReference type="InterPro" id="IPR037524">
    <property type="entry name" value="PA14/GLEYA"/>
</dbReference>
<protein>
    <submittedName>
        <fullName evidence="5">Glycoside hydrolase family 3 C-terminal domain-containing protein</fullName>
    </submittedName>
</protein>
<dbReference type="Gene3D" id="2.60.40.10">
    <property type="entry name" value="Immunoglobulins"/>
    <property type="match status" value="1"/>
</dbReference>
<dbReference type="InterPro" id="IPR011658">
    <property type="entry name" value="PA14_dom"/>
</dbReference>
<dbReference type="InterPro" id="IPR002772">
    <property type="entry name" value="Glyco_hydro_3_C"/>
</dbReference>
<dbReference type="InterPro" id="IPR013783">
    <property type="entry name" value="Ig-like_fold"/>
</dbReference>
<dbReference type="Gene3D" id="3.40.50.1700">
    <property type="entry name" value="Glycoside hydrolase family 3 C-terminal domain"/>
    <property type="match status" value="2"/>
</dbReference>
<dbReference type="Pfam" id="PF01915">
    <property type="entry name" value="Glyco_hydro_3_C"/>
    <property type="match status" value="1"/>
</dbReference>